<dbReference type="GO" id="GO:0042803">
    <property type="term" value="F:protein homodimerization activity"/>
    <property type="evidence" value="ECO:0007669"/>
    <property type="project" value="InterPro"/>
</dbReference>
<dbReference type="SUPFAM" id="SSF51064">
    <property type="entry name" value="Head domain of nucleotide exchange factor GrpE"/>
    <property type="match status" value="1"/>
</dbReference>
<sequence length="171" mass="19176">MTDDAEQTRLEEIARRLGDLEDLFRRRLLDDRDKRRLIDDLGRRVRDSEHGLFRQYLHPFINGIALVLDRLDRYSGPDREYVSSVRAELLEVMALQGVTEVPTRGPFDPSHHAAVETRQVTGFPPGTILEVSSCGLAHGSWIFRPARVVVSAPETPSGEAAPPSPEHADEA</sequence>
<accession>A0A4R5BQZ0</accession>
<dbReference type="Gene3D" id="2.30.22.10">
    <property type="entry name" value="Head domain of nucleotide exchange factor GrpE"/>
    <property type="match status" value="1"/>
</dbReference>
<evidence type="ECO:0000313" key="3">
    <source>
        <dbReference type="Proteomes" id="UP000294513"/>
    </source>
</evidence>
<dbReference type="GO" id="GO:0051087">
    <property type="term" value="F:protein-folding chaperone binding"/>
    <property type="evidence" value="ECO:0007669"/>
    <property type="project" value="InterPro"/>
</dbReference>
<comment type="caution">
    <text evidence="2">The sequence shown here is derived from an EMBL/GenBank/DDBJ whole genome shotgun (WGS) entry which is preliminary data.</text>
</comment>
<reference evidence="2 3" key="1">
    <citation type="submission" date="2019-03" db="EMBL/GenBank/DDBJ databases">
        <title>Draft genome sequences of novel Actinobacteria.</title>
        <authorList>
            <person name="Sahin N."/>
            <person name="Ay H."/>
            <person name="Saygin H."/>
        </authorList>
    </citation>
    <scope>NUCLEOTIDE SEQUENCE [LARGE SCALE GENOMIC DNA]</scope>
    <source>
        <strain evidence="2 3">H3C3</strain>
    </source>
</reference>
<organism evidence="2 3">
    <name type="scientific">Actinomadura rubrisoli</name>
    <dbReference type="NCBI Taxonomy" id="2530368"/>
    <lineage>
        <taxon>Bacteria</taxon>
        <taxon>Bacillati</taxon>
        <taxon>Actinomycetota</taxon>
        <taxon>Actinomycetes</taxon>
        <taxon>Streptosporangiales</taxon>
        <taxon>Thermomonosporaceae</taxon>
        <taxon>Actinomadura</taxon>
    </lineage>
</organism>
<dbReference type="InterPro" id="IPR000740">
    <property type="entry name" value="GrpE"/>
</dbReference>
<evidence type="ECO:0000256" key="1">
    <source>
        <dbReference type="ARBA" id="ARBA00023186"/>
    </source>
</evidence>
<proteinExistence type="predicted"/>
<keyword evidence="1" id="KW-0143">Chaperone</keyword>
<dbReference type="AlphaFoldDB" id="A0A4R5BQZ0"/>
<dbReference type="OrthoDB" id="3431497at2"/>
<dbReference type="RefSeq" id="WP_131894513.1">
    <property type="nucleotide sequence ID" value="NZ_SMKU01000081.1"/>
</dbReference>
<name>A0A4R5BQZ0_9ACTN</name>
<evidence type="ECO:0000313" key="2">
    <source>
        <dbReference type="EMBL" id="TDD86384.1"/>
    </source>
</evidence>
<dbReference type="GO" id="GO:0006457">
    <property type="term" value="P:protein folding"/>
    <property type="evidence" value="ECO:0007669"/>
    <property type="project" value="InterPro"/>
</dbReference>
<dbReference type="EMBL" id="SMKU01000081">
    <property type="protein sequence ID" value="TDD86384.1"/>
    <property type="molecule type" value="Genomic_DNA"/>
</dbReference>
<keyword evidence="3" id="KW-1185">Reference proteome</keyword>
<dbReference type="GO" id="GO:0000774">
    <property type="term" value="F:adenyl-nucleotide exchange factor activity"/>
    <property type="evidence" value="ECO:0007669"/>
    <property type="project" value="InterPro"/>
</dbReference>
<dbReference type="Pfam" id="PF01025">
    <property type="entry name" value="GrpE"/>
    <property type="match status" value="1"/>
</dbReference>
<gene>
    <name evidence="2" type="primary">grpE</name>
    <name evidence="2" type="ORF">E1298_17550</name>
</gene>
<dbReference type="Proteomes" id="UP000294513">
    <property type="component" value="Unassembled WGS sequence"/>
</dbReference>
<protein>
    <submittedName>
        <fullName evidence="2">Nucleotide exchange factor GrpE</fullName>
    </submittedName>
</protein>
<dbReference type="InterPro" id="IPR009012">
    <property type="entry name" value="GrpE_head"/>
</dbReference>